<feature type="transmembrane region" description="Helical" evidence="6">
    <location>
        <begin position="21"/>
        <end position="42"/>
    </location>
</feature>
<evidence type="ECO:0000313" key="9">
    <source>
        <dbReference type="Proteomes" id="UP000543030"/>
    </source>
</evidence>
<organism evidence="8 9">
    <name type="scientific">Silvimonas terrae</name>
    <dbReference type="NCBI Taxonomy" id="300266"/>
    <lineage>
        <taxon>Bacteria</taxon>
        <taxon>Pseudomonadati</taxon>
        <taxon>Pseudomonadota</taxon>
        <taxon>Betaproteobacteria</taxon>
        <taxon>Neisseriales</taxon>
        <taxon>Chitinibacteraceae</taxon>
        <taxon>Silvimonas</taxon>
    </lineage>
</organism>
<keyword evidence="5 6" id="KW-0472">Membrane</keyword>
<evidence type="ECO:0000259" key="7">
    <source>
        <dbReference type="Pfam" id="PF00892"/>
    </source>
</evidence>
<evidence type="ECO:0000256" key="3">
    <source>
        <dbReference type="ARBA" id="ARBA00022692"/>
    </source>
</evidence>
<gene>
    <name evidence="8" type="ORF">HNQ50_002800</name>
</gene>
<dbReference type="PANTHER" id="PTHR32322:SF2">
    <property type="entry name" value="EAMA DOMAIN-CONTAINING PROTEIN"/>
    <property type="match status" value="1"/>
</dbReference>
<keyword evidence="9" id="KW-1185">Reference proteome</keyword>
<feature type="transmembrane region" description="Helical" evidence="6">
    <location>
        <begin position="284"/>
        <end position="301"/>
    </location>
</feature>
<feature type="transmembrane region" description="Helical" evidence="6">
    <location>
        <begin position="197"/>
        <end position="216"/>
    </location>
</feature>
<feature type="transmembrane region" description="Helical" evidence="6">
    <location>
        <begin position="48"/>
        <end position="66"/>
    </location>
</feature>
<accession>A0A840RIJ6</accession>
<sequence length="304" mass="33249">MTETTLSAPVEHADARFRFGVVLALFAATGFASKAIFVKLAYRYHVDAVTLLTLRLALALPMFWLVKLARREDGPPMTRADRWQLIGLGLAGYYLSSLFDFLGLVTVSASLERLILFLYPTFTVLLSAVFAHHPITRRVAGALVISYTGMLLVLWPELSAAQGTWLGIGQVFLSTLCYAVFLTFSPRVIARVGAMRFTENALTVSAAAMLTHFALTRSWSALVLPWPVWAYAAVIALVATVFPIYALAAAMARIGAPRTAIIGSMGPILTIFLGVLILHEHLTSLQWLGTVVVMAGVWRISHKK</sequence>
<evidence type="ECO:0000256" key="1">
    <source>
        <dbReference type="ARBA" id="ARBA00004141"/>
    </source>
</evidence>
<dbReference type="PANTHER" id="PTHR32322">
    <property type="entry name" value="INNER MEMBRANE TRANSPORTER"/>
    <property type="match status" value="1"/>
</dbReference>
<keyword evidence="4 6" id="KW-1133">Transmembrane helix</keyword>
<feature type="transmembrane region" description="Helical" evidence="6">
    <location>
        <begin position="228"/>
        <end position="248"/>
    </location>
</feature>
<feature type="transmembrane region" description="Helical" evidence="6">
    <location>
        <begin position="139"/>
        <end position="158"/>
    </location>
</feature>
<evidence type="ECO:0000256" key="2">
    <source>
        <dbReference type="ARBA" id="ARBA00007362"/>
    </source>
</evidence>
<dbReference type="InterPro" id="IPR050638">
    <property type="entry name" value="AA-Vitamin_Transporters"/>
</dbReference>
<name>A0A840RIJ6_9NEIS</name>
<dbReference type="AlphaFoldDB" id="A0A840RIJ6"/>
<evidence type="ECO:0000256" key="5">
    <source>
        <dbReference type="ARBA" id="ARBA00023136"/>
    </source>
</evidence>
<dbReference type="GO" id="GO:0016020">
    <property type="term" value="C:membrane"/>
    <property type="evidence" value="ECO:0007669"/>
    <property type="project" value="UniProtKB-SubCell"/>
</dbReference>
<feature type="transmembrane region" description="Helical" evidence="6">
    <location>
        <begin position="164"/>
        <end position="185"/>
    </location>
</feature>
<proteinExistence type="inferred from homology"/>
<dbReference type="InterPro" id="IPR037185">
    <property type="entry name" value="EmrE-like"/>
</dbReference>
<protein>
    <submittedName>
        <fullName evidence="8">Drug/metabolite transporter (DMT)-like permease</fullName>
    </submittedName>
</protein>
<dbReference type="SUPFAM" id="SSF103481">
    <property type="entry name" value="Multidrug resistance efflux transporter EmrE"/>
    <property type="match status" value="2"/>
</dbReference>
<evidence type="ECO:0000256" key="4">
    <source>
        <dbReference type="ARBA" id="ARBA00022989"/>
    </source>
</evidence>
<comment type="subcellular location">
    <subcellularLocation>
        <location evidence="1">Membrane</location>
        <topology evidence="1">Multi-pass membrane protein</topology>
    </subcellularLocation>
</comment>
<dbReference type="InterPro" id="IPR000620">
    <property type="entry name" value="EamA_dom"/>
</dbReference>
<dbReference type="Proteomes" id="UP000543030">
    <property type="component" value="Unassembled WGS sequence"/>
</dbReference>
<reference evidence="8 9" key="1">
    <citation type="submission" date="2020-08" db="EMBL/GenBank/DDBJ databases">
        <title>Genomic Encyclopedia of Type Strains, Phase IV (KMG-IV): sequencing the most valuable type-strain genomes for metagenomic binning, comparative biology and taxonomic classification.</title>
        <authorList>
            <person name="Goeker M."/>
        </authorList>
    </citation>
    <scope>NUCLEOTIDE SEQUENCE [LARGE SCALE GENOMIC DNA]</scope>
    <source>
        <strain evidence="8 9">DSM 18233</strain>
    </source>
</reference>
<feature type="transmembrane region" description="Helical" evidence="6">
    <location>
        <begin position="260"/>
        <end position="278"/>
    </location>
</feature>
<dbReference type="EMBL" id="JACHHN010000005">
    <property type="protein sequence ID" value="MBB5192063.1"/>
    <property type="molecule type" value="Genomic_DNA"/>
</dbReference>
<evidence type="ECO:0000256" key="6">
    <source>
        <dbReference type="SAM" id="Phobius"/>
    </source>
</evidence>
<feature type="domain" description="EamA" evidence="7">
    <location>
        <begin position="19"/>
        <end position="154"/>
    </location>
</feature>
<feature type="transmembrane region" description="Helical" evidence="6">
    <location>
        <begin position="114"/>
        <end position="132"/>
    </location>
</feature>
<feature type="domain" description="EamA" evidence="7">
    <location>
        <begin position="166"/>
        <end position="299"/>
    </location>
</feature>
<dbReference type="Pfam" id="PF00892">
    <property type="entry name" value="EamA"/>
    <property type="match status" value="2"/>
</dbReference>
<comment type="caution">
    <text evidence="8">The sequence shown here is derived from an EMBL/GenBank/DDBJ whole genome shotgun (WGS) entry which is preliminary data.</text>
</comment>
<comment type="similarity">
    <text evidence="2">Belongs to the EamA transporter family.</text>
</comment>
<dbReference type="RefSeq" id="WP_184101669.1">
    <property type="nucleotide sequence ID" value="NZ_JACHHN010000005.1"/>
</dbReference>
<feature type="transmembrane region" description="Helical" evidence="6">
    <location>
        <begin position="86"/>
        <end position="108"/>
    </location>
</feature>
<keyword evidence="3 6" id="KW-0812">Transmembrane</keyword>
<dbReference type="Gene3D" id="1.10.3730.20">
    <property type="match status" value="1"/>
</dbReference>
<evidence type="ECO:0000313" key="8">
    <source>
        <dbReference type="EMBL" id="MBB5192063.1"/>
    </source>
</evidence>